<dbReference type="GO" id="GO:0003676">
    <property type="term" value="F:nucleic acid binding"/>
    <property type="evidence" value="ECO:0007669"/>
    <property type="project" value="InterPro"/>
</dbReference>
<gene>
    <name evidence="1" type="ORF">FMOSSE_LOCUS14704</name>
</gene>
<dbReference type="Gene3D" id="3.30.420.10">
    <property type="entry name" value="Ribonuclease H-like superfamily/Ribonuclease H"/>
    <property type="match status" value="1"/>
</dbReference>
<evidence type="ECO:0000313" key="1">
    <source>
        <dbReference type="EMBL" id="CAG8716979.1"/>
    </source>
</evidence>
<reference evidence="1" key="1">
    <citation type="submission" date="2021-06" db="EMBL/GenBank/DDBJ databases">
        <authorList>
            <person name="Kallberg Y."/>
            <person name="Tangrot J."/>
            <person name="Rosling A."/>
        </authorList>
    </citation>
    <scope>NUCLEOTIDE SEQUENCE</scope>
    <source>
        <strain evidence="1">87-6 pot B 2015</strain>
    </source>
</reference>
<dbReference type="AlphaFoldDB" id="A0A9N9NAC9"/>
<sequence>MTKFLVEEWDAVPQSTVNNLVMFMKTRCEMVLKKNGNRISY</sequence>
<keyword evidence="2" id="KW-1185">Reference proteome</keyword>
<proteinExistence type="predicted"/>
<name>A0A9N9NAC9_FUNMO</name>
<comment type="caution">
    <text evidence="1">The sequence shown here is derived from an EMBL/GenBank/DDBJ whole genome shotgun (WGS) entry which is preliminary data.</text>
</comment>
<accession>A0A9N9NAC9</accession>
<dbReference type="InterPro" id="IPR036397">
    <property type="entry name" value="RNaseH_sf"/>
</dbReference>
<organism evidence="1 2">
    <name type="scientific">Funneliformis mosseae</name>
    <name type="common">Endomycorrhizal fungus</name>
    <name type="synonym">Glomus mosseae</name>
    <dbReference type="NCBI Taxonomy" id="27381"/>
    <lineage>
        <taxon>Eukaryota</taxon>
        <taxon>Fungi</taxon>
        <taxon>Fungi incertae sedis</taxon>
        <taxon>Mucoromycota</taxon>
        <taxon>Glomeromycotina</taxon>
        <taxon>Glomeromycetes</taxon>
        <taxon>Glomerales</taxon>
        <taxon>Glomeraceae</taxon>
        <taxon>Funneliformis</taxon>
    </lineage>
</organism>
<dbReference type="Proteomes" id="UP000789375">
    <property type="component" value="Unassembled WGS sequence"/>
</dbReference>
<evidence type="ECO:0000313" key="2">
    <source>
        <dbReference type="Proteomes" id="UP000789375"/>
    </source>
</evidence>
<protein>
    <submittedName>
        <fullName evidence="1">7280_t:CDS:1</fullName>
    </submittedName>
</protein>
<dbReference type="EMBL" id="CAJVPP010012230">
    <property type="protein sequence ID" value="CAG8716979.1"/>
    <property type="molecule type" value="Genomic_DNA"/>
</dbReference>